<accession>A0AAD7QFG5</accession>
<evidence type="ECO:0000259" key="10">
    <source>
        <dbReference type="SMART" id="SM00856"/>
    </source>
</evidence>
<comment type="pathway">
    <text evidence="2 9">Glycan metabolism; pectin degradation; 2-dehydro-3-deoxy-D-gluconate from pectin: step 1/5.</text>
</comment>
<dbReference type="Gene3D" id="1.20.140.40">
    <property type="entry name" value="Invertase/pectin methylesterase inhibitor family protein"/>
    <property type="match status" value="1"/>
</dbReference>
<dbReference type="AlphaFoldDB" id="A0AAD7QFG5"/>
<dbReference type="PANTHER" id="PTHR31707">
    <property type="entry name" value="PECTINESTERASE"/>
    <property type="match status" value="1"/>
</dbReference>
<dbReference type="InterPro" id="IPR018040">
    <property type="entry name" value="Pectinesterase_Tyr_AS"/>
</dbReference>
<dbReference type="FunFam" id="2.160.20.10:FF:000001">
    <property type="entry name" value="Pectinesterase"/>
    <property type="match status" value="1"/>
</dbReference>
<comment type="caution">
    <text evidence="11">The sequence shown here is derived from an EMBL/GenBank/DDBJ whole genome shotgun (WGS) entry which is preliminary data.</text>
</comment>
<name>A0AAD7QFG5_QUISA</name>
<dbReference type="NCBIfam" id="TIGR01614">
    <property type="entry name" value="PME_inhib"/>
    <property type="match status" value="1"/>
</dbReference>
<comment type="similarity">
    <text evidence="4">In the C-terminal section; belongs to the pectinesterase family.</text>
</comment>
<dbReference type="InterPro" id="IPR006501">
    <property type="entry name" value="Pectinesterase_inhib_dom"/>
</dbReference>
<organism evidence="11 12">
    <name type="scientific">Quillaja saponaria</name>
    <name type="common">Soap bark tree</name>
    <dbReference type="NCBI Taxonomy" id="32244"/>
    <lineage>
        <taxon>Eukaryota</taxon>
        <taxon>Viridiplantae</taxon>
        <taxon>Streptophyta</taxon>
        <taxon>Embryophyta</taxon>
        <taxon>Tracheophyta</taxon>
        <taxon>Spermatophyta</taxon>
        <taxon>Magnoliopsida</taxon>
        <taxon>eudicotyledons</taxon>
        <taxon>Gunneridae</taxon>
        <taxon>Pentapetalae</taxon>
        <taxon>rosids</taxon>
        <taxon>fabids</taxon>
        <taxon>Fabales</taxon>
        <taxon>Quillajaceae</taxon>
        <taxon>Quillaja</taxon>
    </lineage>
</organism>
<gene>
    <name evidence="11" type="ORF">O6P43_003777</name>
</gene>
<proteinExistence type="inferred from homology"/>
<keyword evidence="6 9" id="KW-0378">Hydrolase</keyword>
<dbReference type="EMBL" id="JARAOO010000002">
    <property type="protein sequence ID" value="KAJ7980508.1"/>
    <property type="molecule type" value="Genomic_DNA"/>
</dbReference>
<dbReference type="Gene3D" id="2.160.20.10">
    <property type="entry name" value="Single-stranded right-handed beta-helix, Pectin lyase-like"/>
    <property type="match status" value="1"/>
</dbReference>
<dbReference type="SUPFAM" id="SSF51126">
    <property type="entry name" value="Pectin lyase-like"/>
    <property type="match status" value="1"/>
</dbReference>
<evidence type="ECO:0000256" key="4">
    <source>
        <dbReference type="ARBA" id="ARBA00007786"/>
    </source>
</evidence>
<comment type="catalytic activity">
    <reaction evidence="9">
        <text>[(1-&gt;4)-alpha-D-galacturonosyl methyl ester](n) + n H2O = [(1-&gt;4)-alpha-D-galacturonosyl](n) + n methanol + n H(+)</text>
        <dbReference type="Rhea" id="RHEA:22380"/>
        <dbReference type="Rhea" id="RHEA-COMP:14570"/>
        <dbReference type="Rhea" id="RHEA-COMP:14573"/>
        <dbReference type="ChEBI" id="CHEBI:15377"/>
        <dbReference type="ChEBI" id="CHEBI:15378"/>
        <dbReference type="ChEBI" id="CHEBI:17790"/>
        <dbReference type="ChEBI" id="CHEBI:140522"/>
        <dbReference type="ChEBI" id="CHEBI:140523"/>
        <dbReference type="EC" id="3.1.1.11"/>
    </reaction>
</comment>
<dbReference type="GO" id="GO:0045490">
    <property type="term" value="P:pectin catabolic process"/>
    <property type="evidence" value="ECO:0007669"/>
    <property type="project" value="UniProtKB-UniRule"/>
</dbReference>
<dbReference type="InterPro" id="IPR000070">
    <property type="entry name" value="Pectinesterase_cat"/>
</dbReference>
<keyword evidence="9" id="KW-0961">Cell wall biogenesis/degradation</keyword>
<evidence type="ECO:0000256" key="7">
    <source>
        <dbReference type="ARBA" id="ARBA00023085"/>
    </source>
</evidence>
<evidence type="ECO:0000256" key="6">
    <source>
        <dbReference type="ARBA" id="ARBA00022801"/>
    </source>
</evidence>
<feature type="chain" id="PRO_5041776350" description="Pectinesterase" evidence="9">
    <location>
        <begin position="30"/>
        <end position="520"/>
    </location>
</feature>
<feature type="signal peptide" evidence="9">
    <location>
        <begin position="1"/>
        <end position="29"/>
    </location>
</feature>
<feature type="active site" evidence="8">
    <location>
        <position position="355"/>
    </location>
</feature>
<dbReference type="InterPro" id="IPR012334">
    <property type="entry name" value="Pectin_lyas_fold"/>
</dbReference>
<dbReference type="Pfam" id="PF04043">
    <property type="entry name" value="PMEI"/>
    <property type="match status" value="1"/>
</dbReference>
<dbReference type="SUPFAM" id="SSF101148">
    <property type="entry name" value="Plant invertase/pectin methylesterase inhibitor"/>
    <property type="match status" value="1"/>
</dbReference>
<dbReference type="KEGG" id="qsa:O6P43_003777"/>
<dbReference type="Proteomes" id="UP001163823">
    <property type="component" value="Chromosome 2"/>
</dbReference>
<evidence type="ECO:0000313" key="11">
    <source>
        <dbReference type="EMBL" id="KAJ7980508.1"/>
    </source>
</evidence>
<dbReference type="GO" id="GO:0030599">
    <property type="term" value="F:pectinesterase activity"/>
    <property type="evidence" value="ECO:0007669"/>
    <property type="project" value="UniProtKB-UniRule"/>
</dbReference>
<comment type="similarity">
    <text evidence="3">In the N-terminal section; belongs to the PMEI family.</text>
</comment>
<dbReference type="GO" id="GO:0004857">
    <property type="term" value="F:enzyme inhibitor activity"/>
    <property type="evidence" value="ECO:0007669"/>
    <property type="project" value="InterPro"/>
</dbReference>
<protein>
    <recommendedName>
        <fullName evidence="9">Pectinesterase</fullName>
        <ecNumber evidence="9">3.1.1.11</ecNumber>
    </recommendedName>
</protein>
<dbReference type="SMART" id="SM00856">
    <property type="entry name" value="PMEI"/>
    <property type="match status" value="1"/>
</dbReference>
<reference evidence="11" key="1">
    <citation type="journal article" date="2023" name="Science">
        <title>Elucidation of the pathway for biosynthesis of saponin adjuvants from the soapbark tree.</title>
        <authorList>
            <person name="Reed J."/>
            <person name="Orme A."/>
            <person name="El-Demerdash A."/>
            <person name="Owen C."/>
            <person name="Martin L.B.B."/>
            <person name="Misra R.C."/>
            <person name="Kikuchi S."/>
            <person name="Rejzek M."/>
            <person name="Martin A.C."/>
            <person name="Harkess A."/>
            <person name="Leebens-Mack J."/>
            <person name="Louveau T."/>
            <person name="Stephenson M.J."/>
            <person name="Osbourn A."/>
        </authorList>
    </citation>
    <scope>NUCLEOTIDE SEQUENCE</scope>
    <source>
        <strain evidence="11">S10</strain>
    </source>
</reference>
<keyword evidence="12" id="KW-1185">Reference proteome</keyword>
<keyword evidence="9" id="KW-0732">Signal</keyword>
<dbReference type="PROSITE" id="PS00503">
    <property type="entry name" value="PECTINESTERASE_2"/>
    <property type="match status" value="1"/>
</dbReference>
<keyword evidence="5 9" id="KW-0134">Cell wall</keyword>
<dbReference type="GO" id="GO:0042545">
    <property type="term" value="P:cell wall modification"/>
    <property type="evidence" value="ECO:0007669"/>
    <property type="project" value="UniProtKB-UniRule"/>
</dbReference>
<evidence type="ECO:0000256" key="9">
    <source>
        <dbReference type="RuleBase" id="RU000589"/>
    </source>
</evidence>
<evidence type="ECO:0000313" key="12">
    <source>
        <dbReference type="Proteomes" id="UP001163823"/>
    </source>
</evidence>
<evidence type="ECO:0000256" key="5">
    <source>
        <dbReference type="ARBA" id="ARBA00022512"/>
    </source>
</evidence>
<feature type="domain" description="Pectinesterase inhibitor" evidence="10">
    <location>
        <begin position="36"/>
        <end position="171"/>
    </location>
</feature>
<evidence type="ECO:0000256" key="1">
    <source>
        <dbReference type="ARBA" id="ARBA00004191"/>
    </source>
</evidence>
<dbReference type="InterPro" id="IPR035513">
    <property type="entry name" value="Invertase/methylesterase_inhib"/>
</dbReference>
<dbReference type="EC" id="3.1.1.11" evidence="9"/>
<evidence type="ECO:0000256" key="2">
    <source>
        <dbReference type="ARBA" id="ARBA00005184"/>
    </source>
</evidence>
<dbReference type="InterPro" id="IPR011050">
    <property type="entry name" value="Pectin_lyase_fold/virulence"/>
</dbReference>
<dbReference type="Pfam" id="PF01095">
    <property type="entry name" value="Pectinesterase"/>
    <property type="match status" value="1"/>
</dbReference>
<evidence type="ECO:0000256" key="8">
    <source>
        <dbReference type="PROSITE-ProRule" id="PRU10040"/>
    </source>
</evidence>
<keyword evidence="9" id="KW-0964">Secreted</keyword>
<dbReference type="PROSITE" id="PS00800">
    <property type="entry name" value="PECTINESTERASE_1"/>
    <property type="match status" value="1"/>
</dbReference>
<dbReference type="InterPro" id="IPR033131">
    <property type="entry name" value="Pectinesterase_Asp_AS"/>
</dbReference>
<evidence type="ECO:0000256" key="3">
    <source>
        <dbReference type="ARBA" id="ARBA00006027"/>
    </source>
</evidence>
<dbReference type="CDD" id="cd15799">
    <property type="entry name" value="PMEI-like_4"/>
    <property type="match status" value="1"/>
</dbReference>
<comment type="function">
    <text evidence="9">Acts in the modification of cell walls via demethylesterification of cell wall pectin.</text>
</comment>
<keyword evidence="7 9" id="KW-0063">Aspartyl esterase</keyword>
<sequence>MALTFTREFSRLPTFRFFFLFMLILSVWCTPFAESSRTDLLDTECLKVASSEFVNYVQTTIDTIQQVASVLSQFANAFGDFRLSNAISDCTDLLDLSSEALNRSLSATKSPKGKQNGTGKLSSDLRTWLSAALVSPETCMDGFEGSNSIVKELVSTGLTQVVSLVSDLLSDVEPVLNHLPISKDQFPSWVFTKERKLLQANGVAADVVVATDGTGNFTKVMDAVLAAPDYSMERYVIYIKRGVYKENVEIKKKKWNLVMIGDGMNATIISGNRSFIDGWTTFRSATFAVSGRGFIGRDMAFENTAGPEKHQAVALRSDSDLSVFYRCGIFGYQDSLYTHTMRQFYRDCKITGTVDFIFGDATAVFQNCQILAKQGLPNQKNTITAQGRKDPNEPTGFSIQFCNISADYDLAPLINSTETYLGRPWKAFSRTVVMQSYMSNVLRPKGWLEWNGSVSLDTLYYAEFMNYGPGAGLANRVKWPGYTVFNSSSQATNYTVSQFIEGNLWLPSTGVKYTAGFQRT</sequence>
<comment type="subcellular location">
    <subcellularLocation>
        <location evidence="1 9">Secreted</location>
        <location evidence="1 9">Cell wall</location>
    </subcellularLocation>
</comment>